<evidence type="ECO:0000313" key="2">
    <source>
        <dbReference type="EMBL" id="MFD0998876.1"/>
    </source>
</evidence>
<keyword evidence="3" id="KW-1185">Reference proteome</keyword>
<dbReference type="EMBL" id="JBHTKA010000001">
    <property type="protein sequence ID" value="MFD0998876.1"/>
    <property type="molecule type" value="Genomic_DNA"/>
</dbReference>
<keyword evidence="1" id="KW-1133">Transmembrane helix</keyword>
<evidence type="ECO:0000313" key="3">
    <source>
        <dbReference type="Proteomes" id="UP001597112"/>
    </source>
</evidence>
<feature type="transmembrane region" description="Helical" evidence="1">
    <location>
        <begin position="6"/>
        <end position="29"/>
    </location>
</feature>
<evidence type="ECO:0000256" key="1">
    <source>
        <dbReference type="SAM" id="Phobius"/>
    </source>
</evidence>
<dbReference type="RefSeq" id="WP_377576304.1">
    <property type="nucleotide sequence ID" value="NZ_JBHTKA010000001.1"/>
</dbReference>
<reference evidence="3" key="1">
    <citation type="journal article" date="2019" name="Int. J. Syst. Evol. Microbiol.">
        <title>The Global Catalogue of Microorganisms (GCM) 10K type strain sequencing project: providing services to taxonomists for standard genome sequencing and annotation.</title>
        <authorList>
            <consortium name="The Broad Institute Genomics Platform"/>
            <consortium name="The Broad Institute Genome Sequencing Center for Infectious Disease"/>
            <person name="Wu L."/>
            <person name="Ma J."/>
        </authorList>
    </citation>
    <scope>NUCLEOTIDE SEQUENCE [LARGE SCALE GENOMIC DNA]</scope>
    <source>
        <strain evidence="3">CCUG 58938</strain>
    </source>
</reference>
<protein>
    <submittedName>
        <fullName evidence="2">Uncharacterized protein</fullName>
    </submittedName>
</protein>
<proteinExistence type="predicted"/>
<dbReference type="Proteomes" id="UP001597112">
    <property type="component" value="Unassembled WGS sequence"/>
</dbReference>
<organism evidence="2 3">
    <name type="scientific">Ohtaekwangia kribbensis</name>
    <dbReference type="NCBI Taxonomy" id="688913"/>
    <lineage>
        <taxon>Bacteria</taxon>
        <taxon>Pseudomonadati</taxon>
        <taxon>Bacteroidota</taxon>
        <taxon>Cytophagia</taxon>
        <taxon>Cytophagales</taxon>
        <taxon>Fulvivirgaceae</taxon>
        <taxon>Ohtaekwangia</taxon>
    </lineage>
</organism>
<name>A0ABW3K0G2_9BACT</name>
<gene>
    <name evidence="2" type="ORF">ACFQ21_06135</name>
</gene>
<comment type="caution">
    <text evidence="2">The sequence shown here is derived from an EMBL/GenBank/DDBJ whole genome shotgun (WGS) entry which is preliminary data.</text>
</comment>
<keyword evidence="1" id="KW-0472">Membrane</keyword>
<keyword evidence="1" id="KW-0812">Transmembrane</keyword>
<accession>A0ABW3K0G2</accession>
<sequence>MNVLTIILTFIVAYLAFMTATYFLARIFFPLEDTTEKSLKKIRHTNTIRNMRKQMLERASAKVLVNKAMA</sequence>